<name>A0A9W8J7T5_9AGAR</name>
<accession>A0A9W8J7T5</accession>
<proteinExistence type="predicted"/>
<comment type="caution">
    <text evidence="3">The sequence shown here is derived from an EMBL/GenBank/DDBJ whole genome shotgun (WGS) entry which is preliminary data.</text>
</comment>
<feature type="domain" description="Nephrocystin 3-like N-terminal" evidence="2">
    <location>
        <begin position="56"/>
        <end position="103"/>
    </location>
</feature>
<dbReference type="EMBL" id="JANBPK010000858">
    <property type="protein sequence ID" value="KAJ2929787.1"/>
    <property type="molecule type" value="Genomic_DNA"/>
</dbReference>
<protein>
    <recommendedName>
        <fullName evidence="2">Nephrocystin 3-like N-terminal domain-containing protein</fullName>
    </recommendedName>
</protein>
<keyword evidence="1" id="KW-0677">Repeat</keyword>
<dbReference type="OrthoDB" id="206617at2759"/>
<evidence type="ECO:0000313" key="4">
    <source>
        <dbReference type="Proteomes" id="UP001140091"/>
    </source>
</evidence>
<evidence type="ECO:0000313" key="3">
    <source>
        <dbReference type="EMBL" id="KAJ2929787.1"/>
    </source>
</evidence>
<dbReference type="Proteomes" id="UP001140091">
    <property type="component" value="Unassembled WGS sequence"/>
</dbReference>
<gene>
    <name evidence="3" type="ORF">H1R20_g7284</name>
</gene>
<feature type="non-terminal residue" evidence="3">
    <location>
        <position position="1"/>
    </location>
</feature>
<reference evidence="3" key="1">
    <citation type="submission" date="2022-06" db="EMBL/GenBank/DDBJ databases">
        <title>Genome Sequence of Candolleomyces eurysporus.</title>
        <authorList>
            <person name="Buettner E."/>
        </authorList>
    </citation>
    <scope>NUCLEOTIDE SEQUENCE</scope>
    <source>
        <strain evidence="3">VTCC 930004</strain>
    </source>
</reference>
<sequence>MATSLPDTVPLIQAAVKAEPELLQDESSFSLSARLQRLVYNPFKAATSQASLAKLFQWTPYLIIIDGLDECDDKQAVQEFITATLKFFKKHPSIPLRILITSRVEQHIHSCLAADSGVILKDLADHCLRDDIVEFMRVVFEAETRSNPVIQAYVRENGSWPSHTDSEKLVDHIGGSFIFGSTLFRFIFQGSASPADPSTPLDRLPLALTIDPGLDGLYSATLARSEHIPHFSDIISTIVLLERPLSISGIAELLGIRAHEVVCVLIGLQAIIQVPGTDDAPVTFYHTSLRDFLTNEGRSGRFFVHLSFRMRLRALCIACQLKTYRQTPKVRPQYRKLTAAARYSLDHGNGHLAVPVEAEAVPELSKLIQLRRNILEVLPDNDRGNELVTLGIELRSLFNHSKSVSHIEEAISPPLVTAPSRMHTQVAI</sequence>
<dbReference type="InterPro" id="IPR056884">
    <property type="entry name" value="NPHP3-like_N"/>
</dbReference>
<dbReference type="Pfam" id="PF24883">
    <property type="entry name" value="NPHP3_N"/>
    <property type="match status" value="1"/>
</dbReference>
<dbReference type="AlphaFoldDB" id="A0A9W8J7T5"/>
<dbReference type="PANTHER" id="PTHR10039">
    <property type="entry name" value="AMELOGENIN"/>
    <property type="match status" value="1"/>
</dbReference>
<keyword evidence="4" id="KW-1185">Reference proteome</keyword>
<evidence type="ECO:0000259" key="2">
    <source>
        <dbReference type="Pfam" id="PF24883"/>
    </source>
</evidence>
<organism evidence="3 4">
    <name type="scientific">Candolleomyces eurysporus</name>
    <dbReference type="NCBI Taxonomy" id="2828524"/>
    <lineage>
        <taxon>Eukaryota</taxon>
        <taxon>Fungi</taxon>
        <taxon>Dikarya</taxon>
        <taxon>Basidiomycota</taxon>
        <taxon>Agaricomycotina</taxon>
        <taxon>Agaricomycetes</taxon>
        <taxon>Agaricomycetidae</taxon>
        <taxon>Agaricales</taxon>
        <taxon>Agaricineae</taxon>
        <taxon>Psathyrellaceae</taxon>
        <taxon>Candolleomyces</taxon>
    </lineage>
</organism>
<evidence type="ECO:0000256" key="1">
    <source>
        <dbReference type="ARBA" id="ARBA00022737"/>
    </source>
</evidence>